<sequence length="386" mass="45381">MDVTKEISFMELMEVDGVRKHILKCFEKFSDIENLTKTCRCLCLLINRDKIWRDIMWFHDYPYLTVKYDWGFIKADETRILENIDIIKTKCSCKELAKGSRYYGETVTNKKQTYFTINLDIGINIPEEHTTLVQGIAEECMLNHQLRSDVEILYFENSCDIQQRSLLIECLSYMKHDSVKRIIQSVNILQNCQCLRNPNVWARDIFGGFPNLNEVVFYRPGENYQNYGFFGNGSTIKYIIKSLGKKRNGTIIFEDARYDDNDLVRNVEKIYGYCDRHGVRIKLEFGLRNNSNIKNFINITSHGNARFSIDNLITRHSLPINYSTPFLESVEIFSLYENLEKLVINFSDLTIINNIKDTCLSNLERYSLRNCRKLKSVELNYFDEDN</sequence>
<dbReference type="Proteomes" id="UP000046392">
    <property type="component" value="Unplaced"/>
</dbReference>
<dbReference type="AlphaFoldDB" id="A0A0N5B2B1"/>
<evidence type="ECO:0000313" key="2">
    <source>
        <dbReference type="WBParaSite" id="SPAL_0000021300.1"/>
    </source>
</evidence>
<accession>A0A0N5B2B1</accession>
<dbReference type="WBParaSite" id="SPAL_0000021300.1">
    <property type="protein sequence ID" value="SPAL_0000021300.1"/>
    <property type="gene ID" value="SPAL_0000021300"/>
</dbReference>
<protein>
    <submittedName>
        <fullName evidence="2">F-box domain-containing protein</fullName>
    </submittedName>
</protein>
<name>A0A0N5B2B1_STREA</name>
<proteinExistence type="predicted"/>
<reference evidence="2" key="1">
    <citation type="submission" date="2017-02" db="UniProtKB">
        <authorList>
            <consortium name="WormBaseParasite"/>
        </authorList>
    </citation>
    <scope>IDENTIFICATION</scope>
</reference>
<organism evidence="1 2">
    <name type="scientific">Strongyloides papillosus</name>
    <name type="common">Intestinal threadworm</name>
    <dbReference type="NCBI Taxonomy" id="174720"/>
    <lineage>
        <taxon>Eukaryota</taxon>
        <taxon>Metazoa</taxon>
        <taxon>Ecdysozoa</taxon>
        <taxon>Nematoda</taxon>
        <taxon>Chromadorea</taxon>
        <taxon>Rhabditida</taxon>
        <taxon>Tylenchina</taxon>
        <taxon>Panagrolaimomorpha</taxon>
        <taxon>Strongyloidoidea</taxon>
        <taxon>Strongyloididae</taxon>
        <taxon>Strongyloides</taxon>
    </lineage>
</organism>
<evidence type="ECO:0000313" key="1">
    <source>
        <dbReference type="Proteomes" id="UP000046392"/>
    </source>
</evidence>
<keyword evidence="1" id="KW-1185">Reference proteome</keyword>